<name>A0AAV8VB03_9CUCU</name>
<organism evidence="3 4">
    <name type="scientific">Exocentrus adspersus</name>
    <dbReference type="NCBI Taxonomy" id="1586481"/>
    <lineage>
        <taxon>Eukaryota</taxon>
        <taxon>Metazoa</taxon>
        <taxon>Ecdysozoa</taxon>
        <taxon>Arthropoda</taxon>
        <taxon>Hexapoda</taxon>
        <taxon>Insecta</taxon>
        <taxon>Pterygota</taxon>
        <taxon>Neoptera</taxon>
        <taxon>Endopterygota</taxon>
        <taxon>Coleoptera</taxon>
        <taxon>Polyphaga</taxon>
        <taxon>Cucujiformia</taxon>
        <taxon>Chrysomeloidea</taxon>
        <taxon>Cerambycidae</taxon>
        <taxon>Lamiinae</taxon>
        <taxon>Acanthocinini</taxon>
        <taxon>Exocentrus</taxon>
    </lineage>
</organism>
<evidence type="ECO:0000256" key="2">
    <source>
        <dbReference type="SAM" id="MobiDB-lite"/>
    </source>
</evidence>
<dbReference type="GO" id="GO:0005634">
    <property type="term" value="C:nucleus"/>
    <property type="evidence" value="ECO:0007669"/>
    <property type="project" value="UniProtKB-SubCell"/>
</dbReference>
<dbReference type="Proteomes" id="UP001159042">
    <property type="component" value="Unassembled WGS sequence"/>
</dbReference>
<accession>A0AAV8VB03</accession>
<dbReference type="AlphaFoldDB" id="A0AAV8VB03"/>
<dbReference type="InterPro" id="IPR009057">
    <property type="entry name" value="Homeodomain-like_sf"/>
</dbReference>
<comment type="subcellular location">
    <subcellularLocation>
        <location evidence="1">Nucleus</location>
    </subcellularLocation>
</comment>
<comment type="caution">
    <text evidence="3">The sequence shown here is derived from an EMBL/GenBank/DDBJ whole genome shotgun (WGS) entry which is preliminary data.</text>
</comment>
<evidence type="ECO:0000313" key="4">
    <source>
        <dbReference type="Proteomes" id="UP001159042"/>
    </source>
</evidence>
<protein>
    <submittedName>
        <fullName evidence="3">Uncharacterized protein</fullName>
    </submittedName>
</protein>
<evidence type="ECO:0000313" key="3">
    <source>
        <dbReference type="EMBL" id="KAJ8911152.1"/>
    </source>
</evidence>
<dbReference type="EMBL" id="JANEYG010000213">
    <property type="protein sequence ID" value="KAJ8911152.1"/>
    <property type="molecule type" value="Genomic_DNA"/>
</dbReference>
<dbReference type="SUPFAM" id="SSF46689">
    <property type="entry name" value="Homeodomain-like"/>
    <property type="match status" value="1"/>
</dbReference>
<keyword evidence="4" id="KW-1185">Reference proteome</keyword>
<reference evidence="3 4" key="1">
    <citation type="journal article" date="2023" name="Insect Mol. Biol.">
        <title>Genome sequencing provides insights into the evolution of gene families encoding plant cell wall-degrading enzymes in longhorned beetles.</title>
        <authorList>
            <person name="Shin N.R."/>
            <person name="Okamura Y."/>
            <person name="Kirsch R."/>
            <person name="Pauchet Y."/>
        </authorList>
    </citation>
    <scope>NUCLEOTIDE SEQUENCE [LARGE SCALE GENOMIC DNA]</scope>
    <source>
        <strain evidence="3">EAD_L_NR</strain>
    </source>
</reference>
<feature type="region of interest" description="Disordered" evidence="2">
    <location>
        <begin position="99"/>
        <end position="125"/>
    </location>
</feature>
<proteinExistence type="predicted"/>
<gene>
    <name evidence="3" type="ORF">NQ315_008337</name>
</gene>
<sequence length="168" mass="19324">MTLTMFLGLTSKVKVILFMGIPIFSADVWAEVGHYRYVKSHVKTNFLMAPLTEEDRVYLLMMYGWGDRRRTYDEVVELFNETFRVRVTGISKSTVSKTIKRFDNTGTNKNRPKPGRPKTETSEEHQMEVAQSFIENPHLTLRKASQELQINRLHEVPNSKGVVGITTS</sequence>
<evidence type="ECO:0000256" key="1">
    <source>
        <dbReference type="ARBA" id="ARBA00004123"/>
    </source>
</evidence>